<dbReference type="InterPro" id="IPR032799">
    <property type="entry name" value="TAXi_C"/>
</dbReference>
<dbReference type="CDD" id="cd05476">
    <property type="entry name" value="pepsin_A_like_plant"/>
    <property type="match status" value="1"/>
</dbReference>
<dbReference type="GO" id="GO:0005576">
    <property type="term" value="C:extracellular region"/>
    <property type="evidence" value="ECO:0007669"/>
    <property type="project" value="UniProtKB-SubCell"/>
</dbReference>
<dbReference type="InterPro" id="IPR033121">
    <property type="entry name" value="PEPTIDASE_A1"/>
</dbReference>
<keyword evidence="4" id="KW-0645">Protease</keyword>
<evidence type="ECO:0000256" key="1">
    <source>
        <dbReference type="ARBA" id="ARBA00004613"/>
    </source>
</evidence>
<dbReference type="InterPro" id="IPR021109">
    <property type="entry name" value="Peptidase_aspartic_dom_sf"/>
</dbReference>
<evidence type="ECO:0000313" key="12">
    <source>
        <dbReference type="Proteomes" id="UP001370490"/>
    </source>
</evidence>
<evidence type="ECO:0000256" key="9">
    <source>
        <dbReference type="SAM" id="SignalP"/>
    </source>
</evidence>
<feature type="domain" description="Peptidase A1" evidence="10">
    <location>
        <begin position="93"/>
        <end position="437"/>
    </location>
</feature>
<dbReference type="InterPro" id="IPR051708">
    <property type="entry name" value="Plant_Aspart_Prot_A1"/>
</dbReference>
<dbReference type="Proteomes" id="UP001370490">
    <property type="component" value="Unassembled WGS sequence"/>
</dbReference>
<evidence type="ECO:0000256" key="7">
    <source>
        <dbReference type="ARBA" id="ARBA00022801"/>
    </source>
</evidence>
<comment type="similarity">
    <text evidence="2">Belongs to the peptidase A1 family.</text>
</comment>
<dbReference type="FunFam" id="2.40.70.10:FF:000050">
    <property type="entry name" value="Aspartic proteinase CDR1"/>
    <property type="match status" value="1"/>
</dbReference>
<dbReference type="EMBL" id="JBAMMX010000008">
    <property type="protein sequence ID" value="KAK6934842.1"/>
    <property type="molecule type" value="Genomic_DNA"/>
</dbReference>
<evidence type="ECO:0000256" key="2">
    <source>
        <dbReference type="ARBA" id="ARBA00007447"/>
    </source>
</evidence>
<dbReference type="InterPro" id="IPR034161">
    <property type="entry name" value="Pepsin-like_plant"/>
</dbReference>
<organism evidence="11 12">
    <name type="scientific">Dillenia turbinata</name>
    <dbReference type="NCBI Taxonomy" id="194707"/>
    <lineage>
        <taxon>Eukaryota</taxon>
        <taxon>Viridiplantae</taxon>
        <taxon>Streptophyta</taxon>
        <taxon>Embryophyta</taxon>
        <taxon>Tracheophyta</taxon>
        <taxon>Spermatophyta</taxon>
        <taxon>Magnoliopsida</taxon>
        <taxon>eudicotyledons</taxon>
        <taxon>Gunneridae</taxon>
        <taxon>Pentapetalae</taxon>
        <taxon>Dilleniales</taxon>
        <taxon>Dilleniaceae</taxon>
        <taxon>Dillenia</taxon>
    </lineage>
</organism>
<dbReference type="Pfam" id="PF14541">
    <property type="entry name" value="TAXi_C"/>
    <property type="match status" value="1"/>
</dbReference>
<name>A0AAN8VWJ2_9MAGN</name>
<keyword evidence="3" id="KW-0964">Secreted</keyword>
<dbReference type="SUPFAM" id="SSF50630">
    <property type="entry name" value="Acid proteases"/>
    <property type="match status" value="1"/>
</dbReference>
<keyword evidence="11" id="KW-0326">Glycosidase</keyword>
<protein>
    <submittedName>
        <fullName evidence="11">Xylanase inhibitor, C-terminal</fullName>
    </submittedName>
</protein>
<dbReference type="FunFam" id="2.40.70.10:FF:000016">
    <property type="entry name" value="Probable aspartic protease At2g35615"/>
    <property type="match status" value="1"/>
</dbReference>
<dbReference type="PANTHER" id="PTHR47967">
    <property type="entry name" value="OS07G0603500 PROTEIN-RELATED"/>
    <property type="match status" value="1"/>
</dbReference>
<evidence type="ECO:0000256" key="8">
    <source>
        <dbReference type="ARBA" id="ARBA00023180"/>
    </source>
</evidence>
<dbReference type="PANTHER" id="PTHR47967:SF128">
    <property type="entry name" value="ASPARTIC PROTEINASE CDR1-LIKE"/>
    <property type="match status" value="1"/>
</dbReference>
<evidence type="ECO:0000256" key="3">
    <source>
        <dbReference type="ARBA" id="ARBA00022525"/>
    </source>
</evidence>
<comment type="caution">
    <text evidence="11">The sequence shown here is derived from an EMBL/GenBank/DDBJ whole genome shotgun (WGS) entry which is preliminary data.</text>
</comment>
<evidence type="ECO:0000256" key="6">
    <source>
        <dbReference type="ARBA" id="ARBA00022750"/>
    </source>
</evidence>
<dbReference type="GO" id="GO:0006508">
    <property type="term" value="P:proteolysis"/>
    <property type="evidence" value="ECO:0007669"/>
    <property type="project" value="UniProtKB-KW"/>
</dbReference>
<keyword evidence="8" id="KW-0325">Glycoprotein</keyword>
<keyword evidence="11" id="KW-0119">Carbohydrate metabolism</keyword>
<feature type="chain" id="PRO_5042854850" evidence="9">
    <location>
        <begin position="30"/>
        <end position="444"/>
    </location>
</feature>
<dbReference type="PROSITE" id="PS00141">
    <property type="entry name" value="ASP_PROTEASE"/>
    <property type="match status" value="1"/>
</dbReference>
<reference evidence="11 12" key="1">
    <citation type="submission" date="2023-12" db="EMBL/GenBank/DDBJ databases">
        <title>A high-quality genome assembly for Dillenia turbinata (Dilleniales).</title>
        <authorList>
            <person name="Chanderbali A."/>
        </authorList>
    </citation>
    <scope>NUCLEOTIDE SEQUENCE [LARGE SCALE GENOMIC DNA]</scope>
    <source>
        <strain evidence="11">LSX21</strain>
        <tissue evidence="11">Leaf</tissue>
    </source>
</reference>
<dbReference type="PROSITE" id="PS51767">
    <property type="entry name" value="PEPTIDASE_A1"/>
    <property type="match status" value="1"/>
</dbReference>
<dbReference type="GO" id="GO:0016798">
    <property type="term" value="F:hydrolase activity, acting on glycosyl bonds"/>
    <property type="evidence" value="ECO:0007669"/>
    <property type="project" value="UniProtKB-KW"/>
</dbReference>
<keyword evidence="11" id="KW-0858">Xylan degradation</keyword>
<comment type="subcellular location">
    <subcellularLocation>
        <location evidence="1">Secreted</location>
    </subcellularLocation>
</comment>
<keyword evidence="6" id="KW-0064">Aspartyl protease</keyword>
<keyword evidence="5 9" id="KW-0732">Signal</keyword>
<accession>A0AAN8VWJ2</accession>
<dbReference type="InterPro" id="IPR001969">
    <property type="entry name" value="Aspartic_peptidase_AS"/>
</dbReference>
<keyword evidence="12" id="KW-1185">Reference proteome</keyword>
<dbReference type="AlphaFoldDB" id="A0AAN8VWJ2"/>
<dbReference type="Pfam" id="PF14543">
    <property type="entry name" value="TAXi_N"/>
    <property type="match status" value="1"/>
</dbReference>
<dbReference type="Gene3D" id="2.40.70.10">
    <property type="entry name" value="Acid Proteases"/>
    <property type="match status" value="2"/>
</dbReference>
<proteinExistence type="inferred from homology"/>
<evidence type="ECO:0000313" key="11">
    <source>
        <dbReference type="EMBL" id="KAK6934842.1"/>
    </source>
</evidence>
<dbReference type="GO" id="GO:0004190">
    <property type="term" value="F:aspartic-type endopeptidase activity"/>
    <property type="evidence" value="ECO:0007669"/>
    <property type="project" value="UniProtKB-KW"/>
</dbReference>
<evidence type="ECO:0000256" key="4">
    <source>
        <dbReference type="ARBA" id="ARBA00022670"/>
    </source>
</evidence>
<evidence type="ECO:0000259" key="10">
    <source>
        <dbReference type="PROSITE" id="PS51767"/>
    </source>
</evidence>
<keyword evidence="11" id="KW-0624">Polysaccharide degradation</keyword>
<evidence type="ECO:0000256" key="5">
    <source>
        <dbReference type="ARBA" id="ARBA00022729"/>
    </source>
</evidence>
<dbReference type="GO" id="GO:0045493">
    <property type="term" value="P:xylan catabolic process"/>
    <property type="evidence" value="ECO:0007669"/>
    <property type="project" value="UniProtKB-KW"/>
</dbReference>
<feature type="signal peptide" evidence="9">
    <location>
        <begin position="1"/>
        <end position="29"/>
    </location>
</feature>
<keyword evidence="7 11" id="KW-0378">Hydrolase</keyword>
<dbReference type="InterPro" id="IPR032861">
    <property type="entry name" value="TAXi_N"/>
</dbReference>
<gene>
    <name evidence="11" type="ORF">RJ641_034997</name>
</gene>
<sequence>MSSFDLYFLFTTLTIICFVNISRFSQTSASGFSVYLIHRDSPLSPLYNPNESHYDRLRKAVARSVIRGHYLSPNKALSPNDFKSDLTNAGGEYIMKYSVGTPPFNVFSIADTGSDLIWSQCKPCHGCYPQKAPLFDPKISSTYRDISCQTDQCQELPSQSCGAANVCSYSYSYGDSSFSNGNLAADTITFNSTHGHSVQFPNVTIGCGHNNVGTFADEMSGIIGLGGGPLSLVSQLKSAVSGKFSYCMVHLSKRDVTTKINFGRNAVVSGAGAVSIPLVDKDPTFYYVTLKGLTVGTTRIPYKSSSSNTINADVEEGNIIVDSGTTLTILPYDMYDEVEVVLDKAIGGKRGNSPIATLKLCYDVADGNELNIPIVTAHFEGGDLKLLPVNTFVKISDDLVCFTMIPASVGSIPIFGNLCQVNFLVGYDLVNKQVTFKPTDCADI</sequence>